<dbReference type="PANTHER" id="PTHR31302:SF31">
    <property type="entry name" value="PHOSPHODIESTERASE YAEI"/>
    <property type="match status" value="1"/>
</dbReference>
<dbReference type="Proteomes" id="UP000295210">
    <property type="component" value="Unassembled WGS sequence"/>
</dbReference>
<dbReference type="GO" id="GO:0008758">
    <property type="term" value="F:UDP-2,3-diacylglucosamine hydrolase activity"/>
    <property type="evidence" value="ECO:0007669"/>
    <property type="project" value="TreeGrafter"/>
</dbReference>
<reference evidence="4 5" key="1">
    <citation type="submission" date="2019-03" db="EMBL/GenBank/DDBJ databases">
        <title>Genomic Encyclopedia of Type Strains, Phase IV (KMG-IV): sequencing the most valuable type-strain genomes for metagenomic binning, comparative biology and taxonomic classification.</title>
        <authorList>
            <person name="Goeker M."/>
        </authorList>
    </citation>
    <scope>NUCLEOTIDE SEQUENCE [LARGE SCALE GENOMIC DNA]</scope>
    <source>
        <strain evidence="4 5">DSM 103428</strain>
    </source>
</reference>
<keyword evidence="5" id="KW-1185">Reference proteome</keyword>
<dbReference type="InterPro" id="IPR051158">
    <property type="entry name" value="Metallophosphoesterase_sf"/>
</dbReference>
<feature type="domain" description="Calcineurin-like phosphoesterase" evidence="3">
    <location>
        <begin position="61"/>
        <end position="230"/>
    </location>
</feature>
<dbReference type="GO" id="GO:0016020">
    <property type="term" value="C:membrane"/>
    <property type="evidence" value="ECO:0007669"/>
    <property type="project" value="GOC"/>
</dbReference>
<dbReference type="GO" id="GO:0009245">
    <property type="term" value="P:lipid A biosynthetic process"/>
    <property type="evidence" value="ECO:0007669"/>
    <property type="project" value="TreeGrafter"/>
</dbReference>
<proteinExistence type="predicted"/>
<comment type="caution">
    <text evidence="4">The sequence shown here is derived from an EMBL/GenBank/DDBJ whole genome shotgun (WGS) entry which is preliminary data.</text>
</comment>
<dbReference type="Pfam" id="PF00149">
    <property type="entry name" value="Metallophos"/>
    <property type="match status" value="1"/>
</dbReference>
<dbReference type="Gene3D" id="3.60.21.10">
    <property type="match status" value="1"/>
</dbReference>
<dbReference type="InterPro" id="IPR029052">
    <property type="entry name" value="Metallo-depent_PP-like"/>
</dbReference>
<evidence type="ECO:0000256" key="1">
    <source>
        <dbReference type="ARBA" id="ARBA00022723"/>
    </source>
</evidence>
<evidence type="ECO:0000259" key="3">
    <source>
        <dbReference type="Pfam" id="PF00149"/>
    </source>
</evidence>
<dbReference type="PANTHER" id="PTHR31302">
    <property type="entry name" value="TRANSMEMBRANE PROTEIN WITH METALLOPHOSPHOESTERASE DOMAIN-RELATED"/>
    <property type="match status" value="1"/>
</dbReference>
<dbReference type="OrthoDB" id="9780884at2"/>
<dbReference type="SUPFAM" id="SSF56300">
    <property type="entry name" value="Metallo-dependent phosphatases"/>
    <property type="match status" value="1"/>
</dbReference>
<dbReference type="AlphaFoldDB" id="A0A4V2PVD2"/>
<dbReference type="GO" id="GO:0046872">
    <property type="term" value="F:metal ion binding"/>
    <property type="evidence" value="ECO:0007669"/>
    <property type="project" value="UniProtKB-KW"/>
</dbReference>
<evidence type="ECO:0000313" key="4">
    <source>
        <dbReference type="EMBL" id="TCK73941.1"/>
    </source>
</evidence>
<sequence length="289" mass="32049">METAVSTEKKSPLTRRRFLQLGGLSAAGLALYAGEISRHEISIERRTFTLPRLPEAFRGFQIVQISDIHYAEYTEPFFVKLVVDEINRLPADLVVLTGDFISYGPAGKWHSVKWAHHCAEILRGIRCPQRLAVMGNHDCIVGCDEITEIIQAAGIPVLNNRAIPIERDGKRLWIAGVADPLVSDPRLPLAIPSSLRADKEPVILLAHEPDYVTEVVPYGVDLMLSGHTHGGQIRFPFLPAMFLPKMGTEHVEGLFHIGQTQLYVNRGIGAVGLPFRFNCPPEITHITLA</sequence>
<evidence type="ECO:0000313" key="5">
    <source>
        <dbReference type="Proteomes" id="UP000295210"/>
    </source>
</evidence>
<accession>A0A4V2PVD2</accession>
<dbReference type="RefSeq" id="WP_131994254.1">
    <property type="nucleotide sequence ID" value="NZ_SMGK01000002.1"/>
</dbReference>
<dbReference type="EMBL" id="SMGK01000002">
    <property type="protein sequence ID" value="TCK73941.1"/>
    <property type="molecule type" value="Genomic_DNA"/>
</dbReference>
<keyword evidence="1" id="KW-0479">Metal-binding</keyword>
<gene>
    <name evidence="4" type="ORF">C7378_1561</name>
</gene>
<dbReference type="CDD" id="cd07385">
    <property type="entry name" value="MPP_YkuE_C"/>
    <property type="match status" value="1"/>
</dbReference>
<name>A0A4V2PVD2_9BACT</name>
<organism evidence="4 5">
    <name type="scientific">Acidipila rosea</name>
    <dbReference type="NCBI Taxonomy" id="768535"/>
    <lineage>
        <taxon>Bacteria</taxon>
        <taxon>Pseudomonadati</taxon>
        <taxon>Acidobacteriota</taxon>
        <taxon>Terriglobia</taxon>
        <taxon>Terriglobales</taxon>
        <taxon>Acidobacteriaceae</taxon>
        <taxon>Acidipila</taxon>
    </lineage>
</organism>
<keyword evidence="2" id="KW-0378">Hydrolase</keyword>
<protein>
    <recommendedName>
        <fullName evidence="3">Calcineurin-like phosphoesterase domain-containing protein</fullName>
    </recommendedName>
</protein>
<evidence type="ECO:0000256" key="2">
    <source>
        <dbReference type="ARBA" id="ARBA00022801"/>
    </source>
</evidence>
<dbReference type="InterPro" id="IPR004843">
    <property type="entry name" value="Calcineurin-like_PHP"/>
</dbReference>